<accession>A0A916NCY7</accession>
<name>A0A916NCY7_9BACT</name>
<feature type="transmembrane region" description="Helical" evidence="1">
    <location>
        <begin position="139"/>
        <end position="161"/>
    </location>
</feature>
<protein>
    <submittedName>
        <fullName evidence="2">Uncharacterized protein</fullName>
    </submittedName>
</protein>
<reference evidence="2" key="1">
    <citation type="submission" date="2021-04" db="EMBL/GenBank/DDBJ databases">
        <authorList>
            <person name="Rodrigo-Torres L."/>
            <person name="Arahal R. D."/>
            <person name="Lucena T."/>
        </authorList>
    </citation>
    <scope>NUCLEOTIDE SEQUENCE</scope>
    <source>
        <strain evidence="2">CECT 9275</strain>
    </source>
</reference>
<feature type="transmembrane region" description="Helical" evidence="1">
    <location>
        <begin position="105"/>
        <end position="127"/>
    </location>
</feature>
<dbReference type="EMBL" id="CAJRAF010000002">
    <property type="protein sequence ID" value="CAG5007530.1"/>
    <property type="molecule type" value="Genomic_DNA"/>
</dbReference>
<keyword evidence="1" id="KW-0812">Transmembrane</keyword>
<comment type="caution">
    <text evidence="2">The sequence shown here is derived from an EMBL/GenBank/DDBJ whole genome shotgun (WGS) entry which is preliminary data.</text>
</comment>
<dbReference type="Proteomes" id="UP000680038">
    <property type="component" value="Unassembled WGS sequence"/>
</dbReference>
<evidence type="ECO:0000313" key="2">
    <source>
        <dbReference type="EMBL" id="CAG5007530.1"/>
    </source>
</evidence>
<evidence type="ECO:0000313" key="3">
    <source>
        <dbReference type="Proteomes" id="UP000680038"/>
    </source>
</evidence>
<feature type="transmembrane region" description="Helical" evidence="1">
    <location>
        <begin position="53"/>
        <end position="71"/>
    </location>
</feature>
<sequence length="170" mass="19547">MKVTTFGVKVWRWFSVLFLIGSLVWTYSVFPEMVAVDFSDTGLAELYVSKEQIFYVIMAIFLLNNIVIARLSKQIPKIDASHLPVPNRAIWAKHREELDEHISNWLFCLIAAINTITGFSLLALATVNSNQFKMDVFDFSWIFYVGLGLMVIIFLLPLLLFRTPLPKDKL</sequence>
<dbReference type="AlphaFoldDB" id="A0A916NCY7"/>
<feature type="transmembrane region" description="Helical" evidence="1">
    <location>
        <begin position="12"/>
        <end position="30"/>
    </location>
</feature>
<keyword evidence="1" id="KW-0472">Membrane</keyword>
<keyword evidence="3" id="KW-1185">Reference proteome</keyword>
<organism evidence="2 3">
    <name type="scientific">Dyadobacter helix</name>
    <dbReference type="NCBI Taxonomy" id="2822344"/>
    <lineage>
        <taxon>Bacteria</taxon>
        <taxon>Pseudomonadati</taxon>
        <taxon>Bacteroidota</taxon>
        <taxon>Cytophagia</taxon>
        <taxon>Cytophagales</taxon>
        <taxon>Spirosomataceae</taxon>
        <taxon>Dyadobacter</taxon>
    </lineage>
</organism>
<gene>
    <name evidence="2" type="ORF">DYBT9275_04066</name>
</gene>
<proteinExistence type="predicted"/>
<keyword evidence="1" id="KW-1133">Transmembrane helix</keyword>
<evidence type="ECO:0000256" key="1">
    <source>
        <dbReference type="SAM" id="Phobius"/>
    </source>
</evidence>
<dbReference type="RefSeq" id="WP_215240481.1">
    <property type="nucleotide sequence ID" value="NZ_CAJRAF010000002.1"/>
</dbReference>